<gene>
    <name evidence="1" type="ORF">AOC25_09595</name>
</gene>
<name>A0AAC9IY42_9BURK</name>
<protein>
    <submittedName>
        <fullName evidence="1">Uncharacterized protein</fullName>
    </submittedName>
</protein>
<evidence type="ECO:0000313" key="1">
    <source>
        <dbReference type="EMBL" id="APC01853.1"/>
    </source>
</evidence>
<reference evidence="1" key="1">
    <citation type="journal article" date="2017" name="Appl. Environ. Microbiol.">
        <title>Microdiversification of a pelagic Polynucleobacter species is mainly driven by acquisition of genomic islands from a partially interspecific gene pool.</title>
        <authorList>
            <person name="Hoetzinger M."/>
            <person name="Hahn M.W."/>
            <person name="Jezberova J."/>
            <person name="Schmidt J."/>
            <person name="Koll U."/>
        </authorList>
    </citation>
    <scope>NUCLEOTIDE SEQUENCE</scope>
    <source>
        <strain evidence="1">MWH-RechtKol4</strain>
    </source>
</reference>
<dbReference type="AlphaFoldDB" id="A0AAC9IY42"/>
<sequence>MRFEHIGIALSNAGHAKKCESELYRVSLANTNGYVGMSLEQQRTFRLRYKSLEGLIIPSKKHKNQLRGFLFDSSH</sequence>
<dbReference type="Proteomes" id="UP000182060">
    <property type="component" value="Chromosome"/>
</dbReference>
<organism evidence="1 2">
    <name type="scientific">Polynucleobacter asymbioticus</name>
    <dbReference type="NCBI Taxonomy" id="576611"/>
    <lineage>
        <taxon>Bacteria</taxon>
        <taxon>Pseudomonadati</taxon>
        <taxon>Pseudomonadota</taxon>
        <taxon>Betaproteobacteria</taxon>
        <taxon>Burkholderiales</taxon>
        <taxon>Burkholderiaceae</taxon>
        <taxon>Polynucleobacter</taxon>
    </lineage>
</organism>
<dbReference type="EMBL" id="CP015017">
    <property type="protein sequence ID" value="APC01853.1"/>
    <property type="molecule type" value="Genomic_DNA"/>
</dbReference>
<accession>A0AAC9IY42</accession>
<proteinExistence type="predicted"/>
<evidence type="ECO:0000313" key="2">
    <source>
        <dbReference type="Proteomes" id="UP000182060"/>
    </source>
</evidence>